<evidence type="ECO:0000256" key="2">
    <source>
        <dbReference type="ARBA" id="ARBA00022679"/>
    </source>
</evidence>
<keyword evidence="3" id="KW-0680">Restriction system</keyword>
<dbReference type="SUPFAM" id="SSF53335">
    <property type="entry name" value="S-adenosyl-L-methionine-dependent methyltransferases"/>
    <property type="match status" value="1"/>
</dbReference>
<name>A0A098B0Z3_DESHA</name>
<sequence length="126" mass="13839">MFGKIYRIYNEDCITGMQKRIPKNAIDMVLADIPYGEVNRSSGGLRNIDKGVADICTIDLEALFAYLIESSTNEGDPVLDCCMGSGTTAEACINTGRHYIGFELDRDYYKTACERIHPSIGESAGV</sequence>
<dbReference type="GO" id="GO:0032259">
    <property type="term" value="P:methylation"/>
    <property type="evidence" value="ECO:0007669"/>
    <property type="project" value="UniProtKB-KW"/>
</dbReference>
<dbReference type="EMBL" id="LK996017">
    <property type="protein sequence ID" value="CDX01536.1"/>
    <property type="molecule type" value="Genomic_DNA"/>
</dbReference>
<accession>A0A098B0Z3</accession>
<keyword evidence="1 5" id="KW-0489">Methyltransferase</keyword>
<evidence type="ECO:0000259" key="4">
    <source>
        <dbReference type="Pfam" id="PF01555"/>
    </source>
</evidence>
<dbReference type="InterPro" id="IPR002941">
    <property type="entry name" value="DNA_methylase_N4/N6"/>
</dbReference>
<evidence type="ECO:0000256" key="3">
    <source>
        <dbReference type="ARBA" id="ARBA00022747"/>
    </source>
</evidence>
<dbReference type="PATRIC" id="fig|49338.4.peg.1771"/>
<dbReference type="GO" id="GO:0003677">
    <property type="term" value="F:DNA binding"/>
    <property type="evidence" value="ECO:0007669"/>
    <property type="project" value="InterPro"/>
</dbReference>
<feature type="domain" description="DNA methylase N-4/N-6" evidence="4">
    <location>
        <begin position="61"/>
        <end position="112"/>
    </location>
</feature>
<dbReference type="Pfam" id="PF01555">
    <property type="entry name" value="N6_N4_Mtase"/>
    <property type="match status" value="1"/>
</dbReference>
<protein>
    <submittedName>
        <fullName evidence="5">DNA methylase, N-6 adenine-specific, conserved site</fullName>
    </submittedName>
</protein>
<dbReference type="RefSeq" id="WP_245280983.1">
    <property type="nucleotide sequence ID" value="NZ_LK996017.1"/>
</dbReference>
<reference evidence="5" key="1">
    <citation type="submission" date="2014-07" db="EMBL/GenBank/DDBJ databases">
        <authorList>
            <person name="Hornung V.Bastian."/>
        </authorList>
    </citation>
    <scope>NUCLEOTIDE SEQUENCE</scope>
    <source>
        <strain evidence="5">PCE-S</strain>
    </source>
</reference>
<gene>
    <name evidence="5" type="ORF">DPCES_1649</name>
</gene>
<evidence type="ECO:0000256" key="1">
    <source>
        <dbReference type="ARBA" id="ARBA00022603"/>
    </source>
</evidence>
<organism evidence="5">
    <name type="scientific">Desulfitobacterium hafniense</name>
    <name type="common">Desulfitobacterium frappieri</name>
    <dbReference type="NCBI Taxonomy" id="49338"/>
    <lineage>
        <taxon>Bacteria</taxon>
        <taxon>Bacillati</taxon>
        <taxon>Bacillota</taxon>
        <taxon>Clostridia</taxon>
        <taxon>Eubacteriales</taxon>
        <taxon>Desulfitobacteriaceae</taxon>
        <taxon>Desulfitobacterium</taxon>
    </lineage>
</organism>
<dbReference type="AlphaFoldDB" id="A0A098B0Z3"/>
<dbReference type="InterPro" id="IPR029063">
    <property type="entry name" value="SAM-dependent_MTases_sf"/>
</dbReference>
<keyword evidence="2" id="KW-0808">Transferase</keyword>
<evidence type="ECO:0000313" key="5">
    <source>
        <dbReference type="EMBL" id="CDX01536.1"/>
    </source>
</evidence>
<dbReference type="Gene3D" id="3.40.50.150">
    <property type="entry name" value="Vaccinia Virus protein VP39"/>
    <property type="match status" value="1"/>
</dbReference>
<dbReference type="GO" id="GO:0009307">
    <property type="term" value="P:DNA restriction-modification system"/>
    <property type="evidence" value="ECO:0007669"/>
    <property type="project" value="UniProtKB-KW"/>
</dbReference>
<proteinExistence type="predicted"/>
<dbReference type="GO" id="GO:0008170">
    <property type="term" value="F:N-methyltransferase activity"/>
    <property type="evidence" value="ECO:0007669"/>
    <property type="project" value="InterPro"/>
</dbReference>